<feature type="region of interest" description="Disordered" evidence="2">
    <location>
        <begin position="125"/>
        <end position="149"/>
    </location>
</feature>
<dbReference type="SUPFAM" id="SSF56349">
    <property type="entry name" value="DNA breaking-rejoining enzymes"/>
    <property type="match status" value="1"/>
</dbReference>
<accession>A0AAU8HLN1</accession>
<organism evidence="4">
    <name type="scientific">Micromonospora sp. CCTCC AA 2012012</name>
    <dbReference type="NCBI Taxonomy" id="3111921"/>
    <lineage>
        <taxon>Bacteria</taxon>
        <taxon>Bacillati</taxon>
        <taxon>Actinomycetota</taxon>
        <taxon>Actinomycetes</taxon>
        <taxon>Micromonosporales</taxon>
        <taxon>Micromonosporaceae</taxon>
        <taxon>Micromonospora</taxon>
    </lineage>
</organism>
<dbReference type="EMBL" id="CP159342">
    <property type="protein sequence ID" value="XCH77567.1"/>
    <property type="molecule type" value="Genomic_DNA"/>
</dbReference>
<gene>
    <name evidence="4" type="ORF">ABUL08_06480</name>
    <name evidence="3" type="ORF">VK199_06435</name>
</gene>
<protein>
    <recommendedName>
        <fullName evidence="5">Tyr recombinase domain-containing protein</fullName>
    </recommendedName>
</protein>
<proteinExistence type="predicted"/>
<dbReference type="GO" id="GO:0006310">
    <property type="term" value="P:DNA recombination"/>
    <property type="evidence" value="ECO:0007669"/>
    <property type="project" value="UniProtKB-KW"/>
</dbReference>
<dbReference type="EMBL" id="CP157762">
    <property type="protein sequence ID" value="XBP96856.1"/>
    <property type="molecule type" value="Genomic_DNA"/>
</dbReference>
<evidence type="ECO:0000313" key="4">
    <source>
        <dbReference type="EMBL" id="XCH77567.1"/>
    </source>
</evidence>
<dbReference type="GO" id="GO:0015074">
    <property type="term" value="P:DNA integration"/>
    <property type="evidence" value="ECO:0007669"/>
    <property type="project" value="InterPro"/>
</dbReference>
<name>A0AAU8HLN1_9ACTN</name>
<dbReference type="GO" id="GO:0003677">
    <property type="term" value="F:DNA binding"/>
    <property type="evidence" value="ECO:0007669"/>
    <property type="project" value="InterPro"/>
</dbReference>
<dbReference type="InterPro" id="IPR013762">
    <property type="entry name" value="Integrase-like_cat_sf"/>
</dbReference>
<evidence type="ECO:0000313" key="3">
    <source>
        <dbReference type="EMBL" id="XBP96856.1"/>
    </source>
</evidence>
<dbReference type="InterPro" id="IPR011010">
    <property type="entry name" value="DNA_brk_join_enz"/>
</dbReference>
<keyword evidence="1" id="KW-0233">DNA recombination</keyword>
<evidence type="ECO:0000256" key="2">
    <source>
        <dbReference type="SAM" id="MobiDB-lite"/>
    </source>
</evidence>
<dbReference type="AlphaFoldDB" id="A0AAU8HLN1"/>
<evidence type="ECO:0000256" key="1">
    <source>
        <dbReference type="ARBA" id="ARBA00023172"/>
    </source>
</evidence>
<reference evidence="4" key="2">
    <citation type="submission" date="2024-06" db="EMBL/GenBank/DDBJ databases">
        <title>Micromonospora mangrovi CCTCC AA 2012012 genome sequences.</title>
        <authorList>
            <person name="Gao J."/>
        </authorList>
    </citation>
    <scope>NUCLEOTIDE SEQUENCE</scope>
    <source>
        <strain evidence="4">CCTCC AA 2012012</strain>
    </source>
</reference>
<evidence type="ECO:0008006" key="5">
    <source>
        <dbReference type="Google" id="ProtNLM"/>
    </source>
</evidence>
<sequence length="149" mass="16478">MNDVSMIFNAAVDDRKVVSNPFAAKTIRPPKYQAPKVVPWPNDLRARFRAALADRYRISVDLGAGCGLRQGEIFGVSPDDIDPARPVLHVMRQVKLVRGRLIFAPPKAVRSATFHCRTRCHAGWPSTPSGTRRLTSHFHGAPRPASRGT</sequence>
<dbReference type="Gene3D" id="1.10.443.10">
    <property type="entry name" value="Intergrase catalytic core"/>
    <property type="match status" value="1"/>
</dbReference>
<dbReference type="RefSeq" id="WP_350938942.1">
    <property type="nucleotide sequence ID" value="NZ_CP157762.1"/>
</dbReference>
<reference evidence="3" key="1">
    <citation type="submission" date="2024-01" db="EMBL/GenBank/DDBJ databases">
        <title>The genome sequence of Micromonospora mangrovi CCTCC AA 2012012.</title>
        <authorList>
            <person name="Gao J."/>
        </authorList>
    </citation>
    <scope>NUCLEOTIDE SEQUENCE</scope>
    <source>
        <strain evidence="3">CCTCC AA 2012012</strain>
    </source>
</reference>